<name>A0A5J4NN36_9TREM</name>
<evidence type="ECO:0000256" key="1">
    <source>
        <dbReference type="ARBA" id="ARBA00022737"/>
    </source>
</evidence>
<protein>
    <submittedName>
        <fullName evidence="4">Uncharacterized protein</fullName>
    </submittedName>
</protein>
<comment type="caution">
    <text evidence="4">The sequence shown here is derived from an EMBL/GenBank/DDBJ whole genome shotgun (WGS) entry which is preliminary data.</text>
</comment>
<dbReference type="PANTHER" id="PTHR23206:SF8">
    <property type="entry name" value="ANKYRIN REPEAT AND KH DOMAIN-CONTAINING 1"/>
    <property type="match status" value="1"/>
</dbReference>
<keyword evidence="1" id="KW-0677">Repeat</keyword>
<sequence>MSTVDVSTIIRLFNLDLRAEKKLVRTLRALWLTTIKAHRLNQWSCNCQQTYGPHSLYRLAFLLVMSSNTKVDKIKPSIATSCDTLLCQEKSLTGGLNDHQFLSMVDELDRQLRLAVTCGDSEHVHKLLRLPRHPPVDFNQDPPPICLAAAKGHVDIVGLSNRHGADVNVRSTEDSIPLICAADNGYWNVLALLINAGAMMNLLNRNGETALARATRRGWVQCARLLLTYGANPHPMATDGHPLVVSPLHLARQMHQTAIEKDILTRAISMENIMLQVVKATLPKHILLVELGHLVDTKVIPRSAIISIHAATE</sequence>
<dbReference type="PROSITE" id="PS50297">
    <property type="entry name" value="ANK_REP_REGION"/>
    <property type="match status" value="1"/>
</dbReference>
<dbReference type="Proteomes" id="UP000324629">
    <property type="component" value="Unassembled WGS sequence"/>
</dbReference>
<keyword evidence="2 3" id="KW-0040">ANK repeat</keyword>
<organism evidence="4 5">
    <name type="scientific">Paragonimus westermani</name>
    <dbReference type="NCBI Taxonomy" id="34504"/>
    <lineage>
        <taxon>Eukaryota</taxon>
        <taxon>Metazoa</taxon>
        <taxon>Spiralia</taxon>
        <taxon>Lophotrochozoa</taxon>
        <taxon>Platyhelminthes</taxon>
        <taxon>Trematoda</taxon>
        <taxon>Digenea</taxon>
        <taxon>Plagiorchiida</taxon>
        <taxon>Troglotremata</taxon>
        <taxon>Troglotrematidae</taxon>
        <taxon>Paragonimus</taxon>
    </lineage>
</organism>
<reference evidence="4 5" key="1">
    <citation type="journal article" date="2019" name="Gigascience">
        <title>Whole-genome sequence of the oriental lung fluke Paragonimus westermani.</title>
        <authorList>
            <person name="Oey H."/>
            <person name="Zakrzewski M."/>
            <person name="Narain K."/>
            <person name="Devi K.R."/>
            <person name="Agatsuma T."/>
            <person name="Nawaratna S."/>
            <person name="Gobert G.N."/>
            <person name="Jones M.K."/>
            <person name="Ragan M.A."/>
            <person name="McManus D.P."/>
            <person name="Krause L."/>
        </authorList>
    </citation>
    <scope>NUCLEOTIDE SEQUENCE [LARGE SCALE GENOMIC DNA]</scope>
    <source>
        <strain evidence="4 5">IND2009</strain>
    </source>
</reference>
<evidence type="ECO:0000256" key="2">
    <source>
        <dbReference type="ARBA" id="ARBA00023043"/>
    </source>
</evidence>
<dbReference type="PANTHER" id="PTHR23206">
    <property type="entry name" value="MASK PROTEIN"/>
    <property type="match status" value="1"/>
</dbReference>
<feature type="repeat" description="ANK" evidence="3">
    <location>
        <begin position="206"/>
        <end position="238"/>
    </location>
</feature>
<dbReference type="SUPFAM" id="SSF48403">
    <property type="entry name" value="Ankyrin repeat"/>
    <property type="match status" value="1"/>
</dbReference>
<dbReference type="SMART" id="SM00248">
    <property type="entry name" value="ANK"/>
    <property type="match status" value="3"/>
</dbReference>
<evidence type="ECO:0000313" key="5">
    <source>
        <dbReference type="Proteomes" id="UP000324629"/>
    </source>
</evidence>
<feature type="repeat" description="ANK" evidence="3">
    <location>
        <begin position="173"/>
        <end position="205"/>
    </location>
</feature>
<dbReference type="EMBL" id="QNGE01001799">
    <property type="protein sequence ID" value="KAA3676809.1"/>
    <property type="molecule type" value="Genomic_DNA"/>
</dbReference>
<accession>A0A5J4NN36</accession>
<dbReference type="InterPro" id="IPR002110">
    <property type="entry name" value="Ankyrin_rpt"/>
</dbReference>
<dbReference type="AlphaFoldDB" id="A0A5J4NN36"/>
<dbReference type="InterPro" id="IPR036770">
    <property type="entry name" value="Ankyrin_rpt-contain_sf"/>
</dbReference>
<dbReference type="Pfam" id="PF12796">
    <property type="entry name" value="Ank_2"/>
    <property type="match status" value="1"/>
</dbReference>
<dbReference type="InterPro" id="IPR051631">
    <property type="entry name" value="Ankyrin-KH/SAM_domain"/>
</dbReference>
<dbReference type="Gene3D" id="1.25.40.20">
    <property type="entry name" value="Ankyrin repeat-containing domain"/>
    <property type="match status" value="1"/>
</dbReference>
<keyword evidence="5" id="KW-1185">Reference proteome</keyword>
<evidence type="ECO:0000313" key="4">
    <source>
        <dbReference type="EMBL" id="KAA3676809.1"/>
    </source>
</evidence>
<gene>
    <name evidence="4" type="ORF">DEA37_0015243</name>
</gene>
<evidence type="ECO:0000256" key="3">
    <source>
        <dbReference type="PROSITE-ProRule" id="PRU00023"/>
    </source>
</evidence>
<proteinExistence type="predicted"/>
<dbReference type="PROSITE" id="PS50088">
    <property type="entry name" value="ANK_REPEAT"/>
    <property type="match status" value="2"/>
</dbReference>